<dbReference type="Proteomes" id="UP000244773">
    <property type="component" value="Segment"/>
</dbReference>
<gene>
    <name evidence="1" type="ORF">TetV_490</name>
</gene>
<evidence type="ECO:0000313" key="2">
    <source>
        <dbReference type="Proteomes" id="UP000244773"/>
    </source>
</evidence>
<reference evidence="1" key="1">
    <citation type="journal article" date="2018" name="Virology">
        <title>A giant virus infecting green algae encodes key fermentation genes.</title>
        <authorList>
            <person name="Schvarcz C.R."/>
            <person name="Steward G.F."/>
        </authorList>
    </citation>
    <scope>NUCLEOTIDE SEQUENCE [LARGE SCALE GENOMIC DNA]</scope>
</reference>
<protein>
    <submittedName>
        <fullName evidence="1">Uncharacterized protein</fullName>
    </submittedName>
</protein>
<organism evidence="1">
    <name type="scientific">Tetraselmis virus 1</name>
    <dbReference type="NCBI Taxonomy" id="2060617"/>
    <lineage>
        <taxon>Viruses</taxon>
        <taxon>Varidnaviria</taxon>
        <taxon>Bamfordvirae</taxon>
        <taxon>Nucleocytoviricota</taxon>
        <taxon>Megaviricetes</taxon>
        <taxon>Imitervirales</taxon>
        <taxon>Allomimiviridae</taxon>
        <taxon>Oceanusvirus</taxon>
        <taxon>Oceanusvirus kaneohense</taxon>
    </lineage>
</organism>
<keyword evidence="2" id="KW-1185">Reference proteome</keyword>
<sequence>MTCKYIRWSDTIPICQELSQAFDKGQLSKRSAYLFIKWLKEDVAKFNQYDTFYQNEVDPEFFIRMYIALANHGYYDNYSPEDPPDQDFYRQYPPGIVDDPQKVIESNLTDNIYVLKEFPYGWISAKYDPDTKLFYISCDDHQESIKLLHTTYGKDWVSLRTTPHLSLDSYIPFLNPFHSCSSFQTWAFRTCDGWVLGYYKDDTLYQECGSRCGSNCQDNCPYHDNIQIKLDDRLHTRYAVDHGMISMKTSKTQFTIQHPVFPKKNIGAYHYNGSIYIESYPEDIRTNLLISDVYDL</sequence>
<dbReference type="EMBL" id="KY322437">
    <property type="protein sequence ID" value="AUF82572.1"/>
    <property type="molecule type" value="Genomic_DNA"/>
</dbReference>
<name>A0A2P0VNW3_9VIRU</name>
<proteinExistence type="predicted"/>
<evidence type="ECO:0000313" key="1">
    <source>
        <dbReference type="EMBL" id="AUF82572.1"/>
    </source>
</evidence>
<accession>A0A2P0VNW3</accession>